<gene>
    <name evidence="2" type="ORF">ACFO4O_01520</name>
</gene>
<feature type="domain" description="DUF58" evidence="1">
    <location>
        <begin position="64"/>
        <end position="294"/>
    </location>
</feature>
<dbReference type="PANTHER" id="PTHR33608:SF12">
    <property type="entry name" value="DUF58 DOMAIN-CONTAINING PROTEIN"/>
    <property type="match status" value="1"/>
</dbReference>
<protein>
    <submittedName>
        <fullName evidence="2">DUF58 domain-containing protein</fullName>
    </submittedName>
</protein>
<evidence type="ECO:0000313" key="3">
    <source>
        <dbReference type="Proteomes" id="UP001595897"/>
    </source>
</evidence>
<evidence type="ECO:0000259" key="1">
    <source>
        <dbReference type="Pfam" id="PF01882"/>
    </source>
</evidence>
<dbReference type="PANTHER" id="PTHR33608">
    <property type="entry name" value="BLL2464 PROTEIN"/>
    <property type="match status" value="1"/>
</dbReference>
<dbReference type="Proteomes" id="UP001595897">
    <property type="component" value="Unassembled WGS sequence"/>
</dbReference>
<comment type="caution">
    <text evidence="2">The sequence shown here is derived from an EMBL/GenBank/DDBJ whole genome shotgun (WGS) entry which is preliminary data.</text>
</comment>
<dbReference type="Pfam" id="PF01882">
    <property type="entry name" value="DUF58"/>
    <property type="match status" value="1"/>
</dbReference>
<reference evidence="3" key="1">
    <citation type="journal article" date="2019" name="Int. J. Syst. Evol. Microbiol.">
        <title>The Global Catalogue of Microorganisms (GCM) 10K type strain sequencing project: providing services to taxonomists for standard genome sequencing and annotation.</title>
        <authorList>
            <consortium name="The Broad Institute Genomics Platform"/>
            <consortium name="The Broad Institute Genome Sequencing Center for Infectious Disease"/>
            <person name="Wu L."/>
            <person name="Ma J."/>
        </authorList>
    </citation>
    <scope>NUCLEOTIDE SEQUENCE [LARGE SCALE GENOMIC DNA]</scope>
    <source>
        <strain evidence="3">KACC 12507</strain>
    </source>
</reference>
<dbReference type="EMBL" id="JBHSGU010000002">
    <property type="protein sequence ID" value="MFC4698839.1"/>
    <property type="molecule type" value="Genomic_DNA"/>
</dbReference>
<dbReference type="RefSeq" id="WP_382405519.1">
    <property type="nucleotide sequence ID" value="NZ_JBHSGU010000002.1"/>
</dbReference>
<evidence type="ECO:0000313" key="2">
    <source>
        <dbReference type="EMBL" id="MFC4698839.1"/>
    </source>
</evidence>
<organism evidence="2 3">
    <name type="scientific">Glaciecola siphonariae</name>
    <dbReference type="NCBI Taxonomy" id="521012"/>
    <lineage>
        <taxon>Bacteria</taxon>
        <taxon>Pseudomonadati</taxon>
        <taxon>Pseudomonadota</taxon>
        <taxon>Gammaproteobacteria</taxon>
        <taxon>Alteromonadales</taxon>
        <taxon>Alteromonadaceae</taxon>
        <taxon>Glaciecola</taxon>
    </lineage>
</organism>
<keyword evidence="3" id="KW-1185">Reference proteome</keyword>
<accession>A0ABV9LRU4</accession>
<dbReference type="InterPro" id="IPR036465">
    <property type="entry name" value="vWFA_dom_sf"/>
</dbReference>
<proteinExistence type="predicted"/>
<dbReference type="SUPFAM" id="SSF53300">
    <property type="entry name" value="vWA-like"/>
    <property type="match status" value="1"/>
</dbReference>
<dbReference type="InterPro" id="IPR002881">
    <property type="entry name" value="DUF58"/>
</dbReference>
<name>A0ABV9LRU4_9ALTE</name>
<sequence length="337" mass="37122">MQVNTVSYELDKLKSNGIELSMAELVQVKNLSDMLSLAPKHKAASQMAGAERSLFKGRGMEFDEARHYQPGDDIRSIDWRVTARTGKTHTKIFREERERPIFVFLDVSASMHFGTQLLFKSVQAAHVAALICWAGVARGDKLGGIVFNDTQDIECKPRAQTKNALHFLQSVVSLQNRSVTEALSNAATVERGSNAHTGGAAFLNALQRMHYLAKPGSLIHLISDCEHLSDEHLALLGDLSRHCEVQVSVIRDPFELALPPTPNTQILSVTDGSQRGTVILGESAQAQRYQRQQRDRLTTLKNALNANGIFPRVVTAGIALEKQLSGNKRAYELGEAI</sequence>